<evidence type="ECO:0000313" key="2">
    <source>
        <dbReference type="EMBL" id="SCZ96351.1"/>
    </source>
</evidence>
<dbReference type="OrthoDB" id="2536533at2759"/>
<protein>
    <submittedName>
        <fullName evidence="2">BZ3500_MvSof-1268-A1-R1_Chr8-2g10135 protein</fullName>
    </submittedName>
</protein>
<reference evidence="3" key="1">
    <citation type="submission" date="2016-10" db="EMBL/GenBank/DDBJ databases">
        <authorList>
            <person name="Jeantristanb JTB J.-T."/>
            <person name="Ricardo R."/>
        </authorList>
    </citation>
    <scope>NUCLEOTIDE SEQUENCE [LARGE SCALE GENOMIC DNA]</scope>
</reference>
<evidence type="ECO:0000313" key="3">
    <source>
        <dbReference type="Proteomes" id="UP000249723"/>
    </source>
</evidence>
<sequence>MPHTIPPTFVETAAVHPVGSEYLTYHHASTATTDGVDTTVDHHTAYPTGEAVVPATYNDASPAHTPSDERSRSKSRDPFWKRTSRSQSREPEYKNSQQTSATFGQIHAAQASTEAGEHGSKSRSVSHIRQMVKAIAHDPFFHRASAHQTEEERAAELHQVILGEIQAAKASTAAGQVVREKRHASRSRSRVREAVHGLLQKPDHETKGTEASN</sequence>
<accession>A0A2X0LRK0</accession>
<gene>
    <name evidence="2" type="ORF">BZ3500_MVSOF-1268-A1-R1_CHR8-2G10135</name>
</gene>
<dbReference type="AlphaFoldDB" id="A0A2X0LRK0"/>
<organism evidence="2 3">
    <name type="scientific">Microbotryum saponariae</name>
    <dbReference type="NCBI Taxonomy" id="289078"/>
    <lineage>
        <taxon>Eukaryota</taxon>
        <taxon>Fungi</taxon>
        <taxon>Dikarya</taxon>
        <taxon>Basidiomycota</taxon>
        <taxon>Pucciniomycotina</taxon>
        <taxon>Microbotryomycetes</taxon>
        <taxon>Microbotryales</taxon>
        <taxon>Microbotryaceae</taxon>
        <taxon>Microbotryum</taxon>
    </lineage>
</organism>
<feature type="compositionally biased region" description="Basic and acidic residues" evidence="1">
    <location>
        <begin position="66"/>
        <end position="80"/>
    </location>
</feature>
<name>A0A2X0LRK0_9BASI</name>
<feature type="compositionally biased region" description="Basic and acidic residues" evidence="1">
    <location>
        <begin position="190"/>
        <end position="213"/>
    </location>
</feature>
<feature type="region of interest" description="Disordered" evidence="1">
    <location>
        <begin position="50"/>
        <end position="102"/>
    </location>
</feature>
<dbReference type="EMBL" id="FMWP01000088">
    <property type="protein sequence ID" value="SCZ96351.1"/>
    <property type="molecule type" value="Genomic_DNA"/>
</dbReference>
<evidence type="ECO:0000256" key="1">
    <source>
        <dbReference type="SAM" id="MobiDB-lite"/>
    </source>
</evidence>
<feature type="region of interest" description="Disordered" evidence="1">
    <location>
        <begin position="172"/>
        <end position="213"/>
    </location>
</feature>
<keyword evidence="3" id="KW-1185">Reference proteome</keyword>
<dbReference type="Proteomes" id="UP000249723">
    <property type="component" value="Unassembled WGS sequence"/>
</dbReference>
<feature type="compositionally biased region" description="Basic residues" evidence="1">
    <location>
        <begin position="180"/>
        <end position="189"/>
    </location>
</feature>
<proteinExistence type="predicted"/>